<keyword evidence="1" id="KW-0732">Signal</keyword>
<dbReference type="PROSITE" id="PS51762">
    <property type="entry name" value="GH16_2"/>
    <property type="match status" value="1"/>
</dbReference>
<accession>A0ABW1CH99</accession>
<evidence type="ECO:0000313" key="3">
    <source>
        <dbReference type="EMBL" id="MFC5824106.1"/>
    </source>
</evidence>
<evidence type="ECO:0000259" key="2">
    <source>
        <dbReference type="PROSITE" id="PS51762"/>
    </source>
</evidence>
<dbReference type="Proteomes" id="UP001596058">
    <property type="component" value="Unassembled WGS sequence"/>
</dbReference>
<organism evidence="3 4">
    <name type="scientific">Nonomuraea insulae</name>
    <dbReference type="NCBI Taxonomy" id="1616787"/>
    <lineage>
        <taxon>Bacteria</taxon>
        <taxon>Bacillati</taxon>
        <taxon>Actinomycetota</taxon>
        <taxon>Actinomycetes</taxon>
        <taxon>Streptosporangiales</taxon>
        <taxon>Streptosporangiaceae</taxon>
        <taxon>Nonomuraea</taxon>
    </lineage>
</organism>
<dbReference type="Gene3D" id="2.60.120.200">
    <property type="match status" value="1"/>
</dbReference>
<dbReference type="EMBL" id="JBHSPA010000013">
    <property type="protein sequence ID" value="MFC5824106.1"/>
    <property type="molecule type" value="Genomic_DNA"/>
</dbReference>
<protein>
    <submittedName>
        <fullName evidence="3">Family 16 glycosylhydrolase</fullName>
    </submittedName>
</protein>
<dbReference type="RefSeq" id="WP_379513638.1">
    <property type="nucleotide sequence ID" value="NZ_JBHSPA010000013.1"/>
</dbReference>
<dbReference type="InterPro" id="IPR033803">
    <property type="entry name" value="CBD-like_Golvesin-Xly"/>
</dbReference>
<feature type="signal peptide" evidence="1">
    <location>
        <begin position="1"/>
        <end position="27"/>
    </location>
</feature>
<gene>
    <name evidence="3" type="ORF">ACFPZ3_09620</name>
</gene>
<evidence type="ECO:0000313" key="4">
    <source>
        <dbReference type="Proteomes" id="UP001596058"/>
    </source>
</evidence>
<dbReference type="Pfam" id="PF25275">
    <property type="entry name" value="Golvesin_C"/>
    <property type="match status" value="2"/>
</dbReference>
<reference evidence="4" key="1">
    <citation type="journal article" date="2019" name="Int. J. Syst. Evol. Microbiol.">
        <title>The Global Catalogue of Microorganisms (GCM) 10K type strain sequencing project: providing services to taxonomists for standard genome sequencing and annotation.</title>
        <authorList>
            <consortium name="The Broad Institute Genomics Platform"/>
            <consortium name="The Broad Institute Genome Sequencing Center for Infectious Disease"/>
            <person name="Wu L."/>
            <person name="Ma J."/>
        </authorList>
    </citation>
    <scope>NUCLEOTIDE SEQUENCE [LARGE SCALE GENOMIC DNA]</scope>
    <source>
        <strain evidence="4">CCUG 53903</strain>
    </source>
</reference>
<dbReference type="InterPro" id="IPR000757">
    <property type="entry name" value="Beta-glucanase-like"/>
</dbReference>
<dbReference type="CDD" id="cd00413">
    <property type="entry name" value="Glyco_hydrolase_16"/>
    <property type="match status" value="1"/>
</dbReference>
<name>A0ABW1CH99_9ACTN</name>
<dbReference type="Gene3D" id="2.60.120.260">
    <property type="entry name" value="Galactose-binding domain-like"/>
    <property type="match status" value="1"/>
</dbReference>
<keyword evidence="4" id="KW-1185">Reference proteome</keyword>
<proteinExistence type="predicted"/>
<dbReference type="SUPFAM" id="SSF49899">
    <property type="entry name" value="Concanavalin A-like lectins/glucanases"/>
    <property type="match status" value="1"/>
</dbReference>
<dbReference type="Pfam" id="PF00722">
    <property type="entry name" value="Glyco_hydro_16"/>
    <property type="match status" value="1"/>
</dbReference>
<feature type="domain" description="GH16" evidence="2">
    <location>
        <begin position="169"/>
        <end position="414"/>
    </location>
</feature>
<evidence type="ECO:0000256" key="1">
    <source>
        <dbReference type="SAM" id="SignalP"/>
    </source>
</evidence>
<feature type="chain" id="PRO_5045731986" evidence="1">
    <location>
        <begin position="28"/>
        <end position="544"/>
    </location>
</feature>
<dbReference type="InterPro" id="IPR013320">
    <property type="entry name" value="ConA-like_dom_sf"/>
</dbReference>
<comment type="caution">
    <text evidence="3">The sequence shown here is derived from an EMBL/GenBank/DDBJ whole genome shotgun (WGS) entry which is preliminary data.</text>
</comment>
<sequence>MPALRRTSLTLIAAALLVSALSAPASATPPAETALEPWTLVKTVMEPEYQESGTWLPGTLSGFAGGQARYSNKPGDTASWSLTAPKAGTYEVDVWYPPFHTSARNAAYTLTPGGGTHVVDQREDGGYWRALGSVTATAGQDVTVKLTTGPDLTPTEPLDEYARTYAVRLRQGGPLNPPPRNGPDLGAYHLAFADEFTKPIDWANGPWDPRTDIRGNSSQRAQNVRFDPDVAGTDGAAVIDLKAETDRGKPFTGGGLVSKQLMRHGYYETRVRINEGPGWHPAFWSMCGGADGVHTCQLAEIDGFEIDSIHPNRVIHNVFDHRPPRRQLTSGWYDVGADLSQGWHVFGYEYDEAGVRFFVDGSQRAYLAYPAGPFVHDWMKVWLTAVAYNDYPDTGQLPATVAFDYFRFYEKDSYGDNDGPAAAGYTESGPGWAKSSLPGFGALTSRQSCQQGAAAEWKVKAPATGRYEAFVYRTGAEGGNTQALATLSRGSARLTERRIDFSAAGAAWISLGQVDASPTDDFTFGLARDGAGCIRADTVKLTRR</sequence>